<dbReference type="GO" id="GO:0003730">
    <property type="term" value="F:mRNA 3'-UTR binding"/>
    <property type="evidence" value="ECO:0007669"/>
    <property type="project" value="TreeGrafter"/>
</dbReference>
<evidence type="ECO:0000256" key="1">
    <source>
        <dbReference type="ARBA" id="ARBA00004210"/>
    </source>
</evidence>
<dbReference type="PANTHER" id="PTHR10603">
    <property type="entry name" value="FRAGILE X MENTAL RETARDATION SYNDROME-RELATED PROTEIN"/>
    <property type="match status" value="1"/>
</dbReference>
<dbReference type="Proteomes" id="UP000472265">
    <property type="component" value="Chromosome 18"/>
</dbReference>
<dbReference type="GeneTree" id="ENSGT00950000183189"/>
<comment type="similarity">
    <text evidence="4">Belongs to the FMR1 family.</text>
</comment>
<evidence type="ECO:0000256" key="12">
    <source>
        <dbReference type="ARBA" id="ARBA00023018"/>
    </source>
</evidence>
<keyword evidence="5" id="KW-0963">Cytoplasm</keyword>
<evidence type="ECO:0000256" key="22">
    <source>
        <dbReference type="SAM" id="MobiDB-lite"/>
    </source>
</evidence>
<dbReference type="Gene3D" id="2.30.30.140">
    <property type="match status" value="2"/>
</dbReference>
<keyword evidence="15" id="KW-0687">Ribonucleoprotein</keyword>
<organism evidence="24 25">
    <name type="scientific">Sparus aurata</name>
    <name type="common">Gilthead sea bream</name>
    <dbReference type="NCBI Taxonomy" id="8175"/>
    <lineage>
        <taxon>Eukaryota</taxon>
        <taxon>Metazoa</taxon>
        <taxon>Chordata</taxon>
        <taxon>Craniata</taxon>
        <taxon>Vertebrata</taxon>
        <taxon>Euteleostomi</taxon>
        <taxon>Actinopterygii</taxon>
        <taxon>Neopterygii</taxon>
        <taxon>Teleostei</taxon>
        <taxon>Neoteleostei</taxon>
        <taxon>Acanthomorphata</taxon>
        <taxon>Eupercaria</taxon>
        <taxon>Spariformes</taxon>
        <taxon>Sparidae</taxon>
        <taxon>Sparus</taxon>
    </lineage>
</organism>
<dbReference type="GO" id="GO:0005730">
    <property type="term" value="C:nucleolus"/>
    <property type="evidence" value="ECO:0007669"/>
    <property type="project" value="UniProtKB-SubCell"/>
</dbReference>
<dbReference type="InterPro" id="IPR008395">
    <property type="entry name" value="Agenet-like_dom"/>
</dbReference>
<evidence type="ECO:0000256" key="6">
    <source>
        <dbReference type="ARBA" id="ARBA00022491"/>
    </source>
</evidence>
<dbReference type="FunFam" id="2.30.30.140:FF:000001">
    <property type="entry name" value="Fragile X mental retardation 1, isoform CRA_e"/>
    <property type="match status" value="1"/>
</dbReference>
<comment type="subcellular location">
    <subcellularLocation>
        <location evidence="3">Cell projection</location>
        <location evidence="3">Filopodium tip</location>
    </subcellularLocation>
    <subcellularLocation>
        <location evidence="1">Cytoplasm</location>
        <location evidence="1">Stress granule</location>
    </subcellularLocation>
    <subcellularLocation>
        <location evidence="2">Perikaryon</location>
    </subcellularLocation>
    <subcellularLocation>
        <location evidence="16">Postsynaptic cell membrane</location>
    </subcellularLocation>
    <subcellularLocation>
        <location evidence="18">Presynaptic cell membrane</location>
    </subcellularLocation>
    <subcellularLocation>
        <location evidence="17">Synapse</location>
        <location evidence="17">Synaptosome</location>
    </subcellularLocation>
</comment>
<feature type="compositionally biased region" description="Gly residues" evidence="22">
    <location>
        <begin position="472"/>
        <end position="489"/>
    </location>
</feature>
<dbReference type="GO" id="GO:0032433">
    <property type="term" value="C:filopodium tip"/>
    <property type="evidence" value="ECO:0007669"/>
    <property type="project" value="UniProtKB-SubCell"/>
</dbReference>
<dbReference type="PROSITE" id="PS50084">
    <property type="entry name" value="KH_TYPE_1"/>
    <property type="match status" value="2"/>
</dbReference>
<evidence type="ECO:0000256" key="5">
    <source>
        <dbReference type="ARBA" id="ARBA00022490"/>
    </source>
</evidence>
<dbReference type="GO" id="GO:0043204">
    <property type="term" value="C:perikaryon"/>
    <property type="evidence" value="ECO:0007669"/>
    <property type="project" value="UniProtKB-SubCell"/>
</dbReference>
<evidence type="ECO:0000256" key="19">
    <source>
        <dbReference type="ARBA" id="ARBA00059009"/>
    </source>
</evidence>
<dbReference type="InterPro" id="IPR047436">
    <property type="entry name" value="Tudor_Agenet_FMR1_rpt2"/>
</dbReference>
<evidence type="ECO:0000256" key="18">
    <source>
        <dbReference type="ARBA" id="ARBA00034111"/>
    </source>
</evidence>
<dbReference type="GO" id="GO:0042734">
    <property type="term" value="C:presynaptic membrane"/>
    <property type="evidence" value="ECO:0007669"/>
    <property type="project" value="UniProtKB-SubCell"/>
</dbReference>
<keyword evidence="13" id="KW-0472">Membrane</keyword>
<evidence type="ECO:0000256" key="14">
    <source>
        <dbReference type="ARBA" id="ARBA00023273"/>
    </source>
</evidence>
<keyword evidence="13" id="KW-0628">Postsynaptic cell membrane</keyword>
<dbReference type="AlphaFoldDB" id="A0A671Y5E8"/>
<dbReference type="Pfam" id="PF00013">
    <property type="entry name" value="KH_1"/>
    <property type="match status" value="2"/>
</dbReference>
<dbReference type="Pfam" id="PF05641">
    <property type="entry name" value="Agenet"/>
    <property type="match status" value="1"/>
</dbReference>
<dbReference type="GO" id="GO:0048513">
    <property type="term" value="P:animal organ development"/>
    <property type="evidence" value="ECO:0007669"/>
    <property type="project" value="TreeGrafter"/>
</dbReference>
<keyword evidence="9" id="KW-0810">Translation regulation</keyword>
<evidence type="ECO:0000313" key="25">
    <source>
        <dbReference type="Proteomes" id="UP000472265"/>
    </source>
</evidence>
<feature type="compositionally biased region" description="Gly residues" evidence="22">
    <location>
        <begin position="397"/>
        <end position="407"/>
    </location>
</feature>
<evidence type="ECO:0000256" key="21">
    <source>
        <dbReference type="PROSITE-ProRule" id="PRU00117"/>
    </source>
</evidence>
<dbReference type="SUPFAM" id="SSF54791">
    <property type="entry name" value="Eukaryotic type KH-domain (KH-domain type I)"/>
    <property type="match status" value="2"/>
</dbReference>
<dbReference type="Pfam" id="PF12235">
    <property type="entry name" value="FXMRP1_C_core"/>
    <property type="match status" value="1"/>
</dbReference>
<dbReference type="CDD" id="cd22509">
    <property type="entry name" value="KH_I_FMR1_rpt2"/>
    <property type="match status" value="1"/>
</dbReference>
<evidence type="ECO:0000256" key="17">
    <source>
        <dbReference type="ARBA" id="ARBA00034102"/>
    </source>
</evidence>
<dbReference type="InterPro" id="IPR004088">
    <property type="entry name" value="KH_dom_type_1"/>
</dbReference>
<dbReference type="GO" id="GO:0030426">
    <property type="term" value="C:growth cone"/>
    <property type="evidence" value="ECO:0007669"/>
    <property type="project" value="UniProtKB-SubCell"/>
</dbReference>
<dbReference type="GO" id="GO:0008380">
    <property type="term" value="P:RNA splicing"/>
    <property type="evidence" value="ECO:0007669"/>
    <property type="project" value="UniProtKB-KW"/>
</dbReference>
<feature type="domain" description="Agenet-like" evidence="23">
    <location>
        <begin position="4"/>
        <end position="50"/>
    </location>
</feature>
<evidence type="ECO:0000256" key="10">
    <source>
        <dbReference type="ARBA" id="ARBA00022884"/>
    </source>
</evidence>
<dbReference type="GO" id="GO:0007399">
    <property type="term" value="P:nervous system development"/>
    <property type="evidence" value="ECO:0007669"/>
    <property type="project" value="UniProtKB-KW"/>
</dbReference>
<name>A0A671Y5E8_SPAAU</name>
<dbReference type="CDD" id="cd20474">
    <property type="entry name" value="Tudor_Agenet_FMR1_rpt2"/>
    <property type="match status" value="1"/>
</dbReference>
<evidence type="ECO:0000313" key="24">
    <source>
        <dbReference type="Ensembl" id="ENSSAUP00010057658.1"/>
    </source>
</evidence>
<dbReference type="Gene3D" id="3.30.1370.10">
    <property type="entry name" value="K Homology domain, type 1"/>
    <property type="match status" value="2"/>
</dbReference>
<evidence type="ECO:0000256" key="16">
    <source>
        <dbReference type="ARBA" id="ARBA00034100"/>
    </source>
</evidence>
<dbReference type="InterPro" id="IPR040148">
    <property type="entry name" value="FMR1"/>
</dbReference>
<keyword evidence="8" id="KW-0677">Repeat</keyword>
<dbReference type="GO" id="GO:0099577">
    <property type="term" value="P:regulation of translation at presynapse, modulating synaptic transmission"/>
    <property type="evidence" value="ECO:0007669"/>
    <property type="project" value="TreeGrafter"/>
</dbReference>
<evidence type="ECO:0000256" key="4">
    <source>
        <dbReference type="ARBA" id="ARBA00006633"/>
    </source>
</evidence>
<keyword evidence="12" id="KW-0770">Synapse</keyword>
<keyword evidence="14" id="KW-0966">Cell projection</keyword>
<dbReference type="GO" id="GO:1990904">
    <property type="term" value="C:ribonucleoprotein complex"/>
    <property type="evidence" value="ECO:0007669"/>
    <property type="project" value="UniProtKB-KW"/>
</dbReference>
<dbReference type="PANTHER" id="PTHR10603:SF4">
    <property type="entry name" value="FRAGILE X MESSENGER RIBONUCLEOPROTEIN 1"/>
    <property type="match status" value="1"/>
</dbReference>
<dbReference type="GO" id="GO:0045211">
    <property type="term" value="C:postsynaptic membrane"/>
    <property type="evidence" value="ECO:0007669"/>
    <property type="project" value="UniProtKB-SubCell"/>
</dbReference>
<dbReference type="PROSITE" id="PS51641">
    <property type="entry name" value="AGENET_LIKE"/>
    <property type="match status" value="2"/>
</dbReference>
<dbReference type="Ensembl" id="ENSSAUT00010060536.1">
    <property type="protein sequence ID" value="ENSSAUP00010057658.1"/>
    <property type="gene ID" value="ENSSAUG00010023172.1"/>
</dbReference>
<evidence type="ECO:0000256" key="20">
    <source>
        <dbReference type="ARBA" id="ARBA00062475"/>
    </source>
</evidence>
<dbReference type="Pfam" id="PF18336">
    <property type="entry name" value="Tudor_FRX1"/>
    <property type="match status" value="1"/>
</dbReference>
<dbReference type="GO" id="GO:0045182">
    <property type="term" value="F:translation regulator activity"/>
    <property type="evidence" value="ECO:0007669"/>
    <property type="project" value="TreeGrafter"/>
</dbReference>
<gene>
    <name evidence="24" type="primary">FMR1</name>
    <name evidence="24" type="synonym">fmr1</name>
</gene>
<dbReference type="InterPro" id="IPR040472">
    <property type="entry name" value="FMRP_KH0"/>
</dbReference>
<dbReference type="GO" id="GO:0045727">
    <property type="term" value="P:positive regulation of translation"/>
    <property type="evidence" value="ECO:0007669"/>
    <property type="project" value="TreeGrafter"/>
</dbReference>
<reference evidence="24" key="2">
    <citation type="submission" date="2025-08" db="UniProtKB">
        <authorList>
            <consortium name="Ensembl"/>
        </authorList>
    </citation>
    <scope>IDENTIFICATION</scope>
</reference>
<reference evidence="24" key="1">
    <citation type="submission" date="2021-04" db="EMBL/GenBank/DDBJ databases">
        <authorList>
            <consortium name="Wellcome Sanger Institute Data Sharing"/>
        </authorList>
    </citation>
    <scope>NUCLEOTIDE SEQUENCE [LARGE SCALE GENOMIC DNA]</scope>
</reference>
<dbReference type="GO" id="GO:0010494">
    <property type="term" value="C:cytoplasmic stress granule"/>
    <property type="evidence" value="ECO:0007669"/>
    <property type="project" value="UniProtKB-SubCell"/>
</dbReference>
<dbReference type="SMART" id="SM00322">
    <property type="entry name" value="KH"/>
    <property type="match status" value="2"/>
</dbReference>
<evidence type="ECO:0000256" key="7">
    <source>
        <dbReference type="ARBA" id="ARBA00022599"/>
    </source>
</evidence>
<feature type="domain" description="Agenet-like" evidence="23">
    <location>
        <begin position="63"/>
        <end position="115"/>
    </location>
</feature>
<sequence length="555" mass="61980">MDELVVEVRGTSGAFYKAFVKDVLEGSVNVAFENNWQPERQISFQDVRFPPPTGFCKEINESDEVEVYSRANDKEPCGWWLAKVRMVKGEFYVIEYAACDATLNEIVTLERLRPVNPNKPATKSTFIKIRLDVPEDLRQMCSKESAHKDFKKAVGAFSVTYDSEKKQLVILSVNEVTTKRANMMSDMHFRSLRTKLSLMQRNEEASRQLESSRQLASRFHEQFAVRDDLMGLAIGTHGANIQQARKVPGVTNIDLDEETCTFHIYGEDQDAVRMARSFLEFSEDVIKVPRNLVGKVIGKNGKLIQEVVDKSGVVRVRIEPENDKKPAVAAAAPKIRELIFLSLSVPPSQGMVPFVFVGTKESISNATVLLDYHLNYLKEVDQLRLERLQIDEQLRQIGGGGGGGGTGPRNLKDKTYVFDNGGGRGGRGRRGGGATESDHRDELSDWSLAPTEELMTGGGTLPRRTDGRKRAGGGGPRGRGGRGRGGGGYKGDDMQWSEPRPRHIRDPKTRVQEDTLQVTHTHTHTHNSLLCINLNSTKKTLLNNYTEPPVFKCNY</sequence>
<evidence type="ECO:0000256" key="9">
    <source>
        <dbReference type="ARBA" id="ARBA00022845"/>
    </source>
</evidence>
<comment type="subunit">
    <text evidence="20">Homodimer. Heterodimer.</text>
</comment>
<evidence type="ECO:0000256" key="13">
    <source>
        <dbReference type="ARBA" id="ARBA00023257"/>
    </source>
</evidence>
<reference evidence="24" key="3">
    <citation type="submission" date="2025-09" db="UniProtKB">
        <authorList>
            <consortium name="Ensembl"/>
        </authorList>
    </citation>
    <scope>IDENTIFICATION</scope>
</reference>
<evidence type="ECO:0000256" key="11">
    <source>
        <dbReference type="ARBA" id="ARBA00022902"/>
    </source>
</evidence>
<feature type="region of interest" description="Disordered" evidence="22">
    <location>
        <begin position="395"/>
        <end position="506"/>
    </location>
</feature>
<evidence type="ECO:0000256" key="2">
    <source>
        <dbReference type="ARBA" id="ARBA00004484"/>
    </source>
</evidence>
<dbReference type="InterPro" id="IPR036612">
    <property type="entry name" value="KH_dom_type_1_sf"/>
</dbReference>
<keyword evidence="7" id="KW-0771">Synaptosome</keyword>
<keyword evidence="6" id="KW-0678">Repressor</keyword>
<dbReference type="FunFam" id="3.30.1370.10:FF:000004">
    <property type="entry name" value="Fragile X mental retardation 1, isoform CRA_e"/>
    <property type="match status" value="1"/>
</dbReference>
<evidence type="ECO:0000256" key="3">
    <source>
        <dbReference type="ARBA" id="ARBA00004495"/>
    </source>
</evidence>
<comment type="function">
    <text evidence="19">Multifunctional polyribosome-associated RNA-binding protein that plays a central role in neuronal development and synaptic plasticity through the regulation of alternative mRNA splicing, mRNA stability, mRNA dendritic transport and postsynaptic local protein synthesis of target mRNAs. Acts as an mRNA regulator by mediating formation of some phase-separated membraneless compartment: undergoes liquid-liquid phase separation upon binding to target mRNAs, leading to assemble mRNAs into cytoplasmic ribonucleoprotein granules that concentrate mRNAs with associated regulatory factors. Binds poly(G) and poly(U), and to a lower extent poly(A) and poly(C). Forms a cytoplasmic messenger ribonucleoprotein (mRNP) network by packaging long mRNAs, serving as a scaffold that recruits proteins and signaling molecules. This network facilitates signaling reactions by maintaining proximity between kinases and substrates.</text>
</comment>
<dbReference type="GO" id="GO:0006397">
    <property type="term" value="P:mRNA processing"/>
    <property type="evidence" value="ECO:0007669"/>
    <property type="project" value="UniProtKB-KW"/>
</dbReference>
<dbReference type="InterPro" id="IPR004087">
    <property type="entry name" value="KH_dom"/>
</dbReference>
<dbReference type="FunFam" id="2.30.30.140:FF:000002">
    <property type="entry name" value="Fragile X mental retardation 1, isoform CRA_e"/>
    <property type="match status" value="1"/>
</dbReference>
<accession>A0A671Y5E8</accession>
<dbReference type="FunFam" id="3.30.1370.10:FF:000054">
    <property type="entry name" value="Fragile X mental retardation protein 1"/>
    <property type="match status" value="1"/>
</dbReference>
<evidence type="ECO:0000256" key="15">
    <source>
        <dbReference type="ARBA" id="ARBA00023274"/>
    </source>
</evidence>
<keyword evidence="11" id="KW-0524">Neurogenesis</keyword>
<evidence type="ECO:0000256" key="8">
    <source>
        <dbReference type="ARBA" id="ARBA00022737"/>
    </source>
</evidence>
<dbReference type="InterPro" id="IPR022034">
    <property type="entry name" value="FMR1-like_C_core"/>
</dbReference>
<proteinExistence type="inferred from homology"/>
<dbReference type="GO" id="GO:0051028">
    <property type="term" value="P:mRNA transport"/>
    <property type="evidence" value="ECO:0007669"/>
    <property type="project" value="UniProtKB-KW"/>
</dbReference>
<dbReference type="GO" id="GO:0043488">
    <property type="term" value="P:regulation of mRNA stability"/>
    <property type="evidence" value="ECO:0007669"/>
    <property type="project" value="TreeGrafter"/>
</dbReference>
<dbReference type="Pfam" id="PF17904">
    <property type="entry name" value="KH_9"/>
    <property type="match status" value="1"/>
</dbReference>
<evidence type="ECO:0000259" key="23">
    <source>
        <dbReference type="PROSITE" id="PS51641"/>
    </source>
</evidence>
<dbReference type="CDD" id="cd22512">
    <property type="entry name" value="KH_I_FMR1_rpt3"/>
    <property type="match status" value="1"/>
</dbReference>
<dbReference type="InterPro" id="IPR041560">
    <property type="entry name" value="Tudor_FRM1"/>
</dbReference>
<dbReference type="GO" id="GO:0048170">
    <property type="term" value="P:positive regulation of long-term neuronal synaptic plasticity"/>
    <property type="evidence" value="ECO:0007669"/>
    <property type="project" value="TreeGrafter"/>
</dbReference>
<dbReference type="GO" id="GO:0000775">
    <property type="term" value="C:chromosome, centromeric region"/>
    <property type="evidence" value="ECO:0007669"/>
    <property type="project" value="UniProtKB-SubCell"/>
</dbReference>
<keyword evidence="10 21" id="KW-0694">RNA-binding</keyword>
<keyword evidence="25" id="KW-1185">Reference proteome</keyword>
<dbReference type="GO" id="GO:0043197">
    <property type="term" value="C:dendritic spine"/>
    <property type="evidence" value="ECO:0007669"/>
    <property type="project" value="UniProtKB-SubCell"/>
</dbReference>
<dbReference type="InterPro" id="IPR047440">
    <property type="entry name" value="KH_I_FMR1_rpt2"/>
</dbReference>
<dbReference type="GO" id="GO:0048471">
    <property type="term" value="C:perinuclear region of cytoplasm"/>
    <property type="evidence" value="ECO:0007669"/>
    <property type="project" value="UniProtKB-SubCell"/>
</dbReference>
<protein>
    <submittedName>
        <fullName evidence="24">Fragile X messenger ribonucleoprotein 1</fullName>
    </submittedName>
</protein>